<dbReference type="CDD" id="cd02570">
    <property type="entry name" value="PseudoU_synth_EcTruA"/>
    <property type="match status" value="1"/>
</dbReference>
<evidence type="ECO:0000313" key="10">
    <source>
        <dbReference type="Proteomes" id="UP000244884"/>
    </source>
</evidence>
<evidence type="ECO:0000256" key="5">
    <source>
        <dbReference type="PIRSR" id="PIRSR001430-1"/>
    </source>
</evidence>
<comment type="caution">
    <text evidence="4">Lacks conserved residue(s) required for the propagation of feature annotation.</text>
</comment>
<evidence type="ECO:0000256" key="4">
    <source>
        <dbReference type="HAMAP-Rule" id="MF_00171"/>
    </source>
</evidence>
<dbReference type="Gene3D" id="3.30.70.580">
    <property type="entry name" value="Pseudouridine synthase I, catalytic domain, N-terminal subdomain"/>
    <property type="match status" value="1"/>
</dbReference>
<dbReference type="GO" id="GO:0031119">
    <property type="term" value="P:tRNA pseudouridine synthesis"/>
    <property type="evidence" value="ECO:0007669"/>
    <property type="project" value="UniProtKB-UniRule"/>
</dbReference>
<comment type="function">
    <text evidence="4">Formation of pseudouridine at positions 38, 39 and 40 in the anticodon stem and loop of transfer RNAs.</text>
</comment>
<organism evidence="9 10">
    <name type="scientific">Buchnera aphidicola</name>
    <name type="common">Melanaphis sacchari</name>
    <dbReference type="NCBI Taxonomy" id="2173854"/>
    <lineage>
        <taxon>Bacteria</taxon>
        <taxon>Pseudomonadati</taxon>
        <taxon>Pseudomonadota</taxon>
        <taxon>Gammaproteobacteria</taxon>
        <taxon>Enterobacterales</taxon>
        <taxon>Erwiniaceae</taxon>
        <taxon>Buchnera</taxon>
    </lineage>
</organism>
<gene>
    <name evidence="4" type="primary">truA</name>
    <name evidence="9" type="ORF">DD681_02035</name>
</gene>
<dbReference type="InterPro" id="IPR001406">
    <property type="entry name" value="PsdUridine_synth_TruA"/>
</dbReference>
<dbReference type="PIRSF" id="PIRSF001430">
    <property type="entry name" value="tRNA_psdUrid_synth"/>
    <property type="match status" value="1"/>
</dbReference>
<feature type="active site" description="Nucleophile" evidence="4 5">
    <location>
        <position position="57"/>
    </location>
</feature>
<evidence type="ECO:0000256" key="7">
    <source>
        <dbReference type="RuleBase" id="RU003792"/>
    </source>
</evidence>
<dbReference type="Pfam" id="PF01416">
    <property type="entry name" value="PseudoU_synth_1"/>
    <property type="match status" value="2"/>
</dbReference>
<evidence type="ECO:0000313" key="9">
    <source>
        <dbReference type="EMBL" id="AWH90571.1"/>
    </source>
</evidence>
<dbReference type="GO" id="GO:0003723">
    <property type="term" value="F:RNA binding"/>
    <property type="evidence" value="ECO:0007669"/>
    <property type="project" value="InterPro"/>
</dbReference>
<protein>
    <recommendedName>
        <fullName evidence="4">tRNA pseudouridine synthase A</fullName>
        <ecNumber evidence="4">5.4.99.12</ecNumber>
    </recommendedName>
    <alternativeName>
        <fullName evidence="4">tRNA pseudouridine(38-40) synthase</fullName>
    </alternativeName>
    <alternativeName>
        <fullName evidence="4">tRNA pseudouridylate synthase I</fullName>
    </alternativeName>
    <alternativeName>
        <fullName evidence="4">tRNA-uridine isomerase I</fullName>
    </alternativeName>
</protein>
<dbReference type="OrthoDB" id="9811823at2"/>
<reference evidence="9 10" key="1">
    <citation type="submission" date="2018-04" db="EMBL/GenBank/DDBJ databases">
        <title>Genome sequence of Buchnera aphidicola from Melaphis sacchari.</title>
        <authorList>
            <person name="Geib S.M."/>
            <person name="Palmer N.A."/>
            <person name="Sattler S.E."/>
            <person name="Sarath G."/>
        </authorList>
    </citation>
    <scope>NUCLEOTIDE SEQUENCE [LARGE SCALE GENOMIC DNA]</scope>
    <source>
        <strain evidence="9 10">LSU</strain>
    </source>
</reference>
<keyword evidence="2 4" id="KW-0819">tRNA processing</keyword>
<dbReference type="HAMAP" id="MF_00171">
    <property type="entry name" value="TruA"/>
    <property type="match status" value="1"/>
</dbReference>
<dbReference type="RefSeq" id="WP_158341345.1">
    <property type="nucleotide sequence ID" value="NZ_CP029161.1"/>
</dbReference>
<dbReference type="Proteomes" id="UP000244884">
    <property type="component" value="Chromosome"/>
</dbReference>
<dbReference type="InterPro" id="IPR020094">
    <property type="entry name" value="TruA/RsuA/RluB/E/F_N"/>
</dbReference>
<evidence type="ECO:0000256" key="6">
    <source>
        <dbReference type="PIRSR" id="PIRSR001430-2"/>
    </source>
</evidence>
<feature type="domain" description="Pseudouridine synthase I TruA alpha/beta" evidence="8">
    <location>
        <begin position="14"/>
        <end position="109"/>
    </location>
</feature>
<sequence length="263" mass="30640">MMEKKKKKFALGIQYNGSNYHGWQRQKNILTIQEEIENALSKVANHNIKVICSGRTDAGVHSVGQVIDFTTTALRNDYSWTVGVNGYLPKNISVQWIREVPLNFSARYSAIHRSYRYLIYNHNCRTSIAFERSHHVYRKLNIKKMYKEAQSLLGEHDFSSFRASGCQSYSSWRNIKKINIFGLDNWVIIDITANSFLYHMVRNIVGSLIQVSFLKENNCIKKILEKKNRFYAGPTASAHGLYLWYIKYPESFNLPMLKSNFIF</sequence>
<dbReference type="PANTHER" id="PTHR11142:SF0">
    <property type="entry name" value="TRNA PSEUDOURIDINE SYNTHASE-LIKE 1"/>
    <property type="match status" value="1"/>
</dbReference>
<dbReference type="InterPro" id="IPR020095">
    <property type="entry name" value="PsdUridine_synth_TruA_C"/>
</dbReference>
<accession>A0A2U8DGE4</accession>
<proteinExistence type="inferred from homology"/>
<keyword evidence="3 4" id="KW-0413">Isomerase</keyword>
<dbReference type="InterPro" id="IPR020097">
    <property type="entry name" value="PsdUridine_synth_TruA_a/b_dom"/>
</dbReference>
<dbReference type="PANTHER" id="PTHR11142">
    <property type="entry name" value="PSEUDOURIDYLATE SYNTHASE"/>
    <property type="match status" value="1"/>
</dbReference>
<comment type="similarity">
    <text evidence="1 4 7">Belongs to the tRNA pseudouridine synthase TruA family.</text>
</comment>
<dbReference type="GO" id="GO:0160147">
    <property type="term" value="F:tRNA pseudouridine(38-40) synthase activity"/>
    <property type="evidence" value="ECO:0007669"/>
    <property type="project" value="UniProtKB-EC"/>
</dbReference>
<dbReference type="FunFam" id="3.30.70.580:FF:000001">
    <property type="entry name" value="tRNA pseudouridine synthase A"/>
    <property type="match status" value="1"/>
</dbReference>
<evidence type="ECO:0000256" key="2">
    <source>
        <dbReference type="ARBA" id="ARBA00022694"/>
    </source>
</evidence>
<name>A0A2U8DGE4_9GAMM</name>
<feature type="binding site" evidence="4 6">
    <location>
        <position position="115"/>
    </location>
    <ligand>
        <name>substrate</name>
    </ligand>
</feature>
<dbReference type="SUPFAM" id="SSF55120">
    <property type="entry name" value="Pseudouridine synthase"/>
    <property type="match status" value="1"/>
</dbReference>
<evidence type="ECO:0000256" key="1">
    <source>
        <dbReference type="ARBA" id="ARBA00009375"/>
    </source>
</evidence>
<comment type="catalytic activity">
    <reaction evidence="4 7">
        <text>uridine(38/39/40) in tRNA = pseudouridine(38/39/40) in tRNA</text>
        <dbReference type="Rhea" id="RHEA:22376"/>
        <dbReference type="Rhea" id="RHEA-COMP:10085"/>
        <dbReference type="Rhea" id="RHEA-COMP:10087"/>
        <dbReference type="ChEBI" id="CHEBI:65314"/>
        <dbReference type="ChEBI" id="CHEBI:65315"/>
        <dbReference type="EC" id="5.4.99.12"/>
    </reaction>
</comment>
<evidence type="ECO:0000256" key="3">
    <source>
        <dbReference type="ARBA" id="ARBA00023235"/>
    </source>
</evidence>
<dbReference type="EMBL" id="CP029161">
    <property type="protein sequence ID" value="AWH90571.1"/>
    <property type="molecule type" value="Genomic_DNA"/>
</dbReference>
<dbReference type="Gene3D" id="3.30.70.660">
    <property type="entry name" value="Pseudouridine synthase I, catalytic domain, C-terminal subdomain"/>
    <property type="match status" value="1"/>
</dbReference>
<dbReference type="AlphaFoldDB" id="A0A2U8DGE4"/>
<dbReference type="NCBIfam" id="TIGR00071">
    <property type="entry name" value="hisT_truA"/>
    <property type="match status" value="1"/>
</dbReference>
<feature type="domain" description="Pseudouridine synthase I TruA alpha/beta" evidence="8">
    <location>
        <begin position="149"/>
        <end position="249"/>
    </location>
</feature>
<dbReference type="InterPro" id="IPR020103">
    <property type="entry name" value="PsdUridine_synth_cat_dom_sf"/>
</dbReference>
<dbReference type="EC" id="5.4.99.12" evidence="4"/>
<comment type="subunit">
    <text evidence="4">Homodimer.</text>
</comment>
<evidence type="ECO:0000259" key="8">
    <source>
        <dbReference type="Pfam" id="PF01416"/>
    </source>
</evidence>